<comment type="caution">
    <text evidence="4">The sequence shown here is derived from an EMBL/GenBank/DDBJ whole genome shotgun (WGS) entry which is preliminary data.</text>
</comment>
<reference evidence="4 5" key="1">
    <citation type="journal article" date="2023" name="Plants (Basel)">
        <title>Bridging the Gap: Combining Genomics and Transcriptomics Approaches to Understand Stylosanthes scabra, an Orphan Legume from the Brazilian Caatinga.</title>
        <authorList>
            <person name="Ferreira-Neto J.R.C."/>
            <person name="da Silva M.D."/>
            <person name="Binneck E."/>
            <person name="de Melo N.F."/>
            <person name="da Silva R.H."/>
            <person name="de Melo A.L.T.M."/>
            <person name="Pandolfi V."/>
            <person name="Bustamante F.O."/>
            <person name="Brasileiro-Vidal A.C."/>
            <person name="Benko-Iseppon A.M."/>
        </authorList>
    </citation>
    <scope>NUCLEOTIDE SEQUENCE [LARGE SCALE GENOMIC DNA]</scope>
    <source>
        <tissue evidence="4">Leaves</tissue>
    </source>
</reference>
<evidence type="ECO:0000313" key="4">
    <source>
        <dbReference type="EMBL" id="MED6114969.1"/>
    </source>
</evidence>
<name>A0ABU6QSF4_9FABA</name>
<proteinExistence type="predicted"/>
<feature type="compositionally biased region" description="Basic and acidic residues" evidence="3">
    <location>
        <begin position="81"/>
        <end position="100"/>
    </location>
</feature>
<dbReference type="InterPro" id="IPR050898">
    <property type="entry name" value="Plant_acyltransferase"/>
</dbReference>
<dbReference type="PANTHER" id="PTHR31147">
    <property type="entry name" value="ACYL TRANSFERASE 4"/>
    <property type="match status" value="1"/>
</dbReference>
<keyword evidence="2" id="KW-0012">Acyltransferase</keyword>
<evidence type="ECO:0000313" key="5">
    <source>
        <dbReference type="Proteomes" id="UP001341840"/>
    </source>
</evidence>
<organism evidence="4 5">
    <name type="scientific">Stylosanthes scabra</name>
    <dbReference type="NCBI Taxonomy" id="79078"/>
    <lineage>
        <taxon>Eukaryota</taxon>
        <taxon>Viridiplantae</taxon>
        <taxon>Streptophyta</taxon>
        <taxon>Embryophyta</taxon>
        <taxon>Tracheophyta</taxon>
        <taxon>Spermatophyta</taxon>
        <taxon>Magnoliopsida</taxon>
        <taxon>eudicotyledons</taxon>
        <taxon>Gunneridae</taxon>
        <taxon>Pentapetalae</taxon>
        <taxon>rosids</taxon>
        <taxon>fabids</taxon>
        <taxon>Fabales</taxon>
        <taxon>Fabaceae</taxon>
        <taxon>Papilionoideae</taxon>
        <taxon>50 kb inversion clade</taxon>
        <taxon>dalbergioids sensu lato</taxon>
        <taxon>Dalbergieae</taxon>
        <taxon>Pterocarpus clade</taxon>
        <taxon>Stylosanthes</taxon>
    </lineage>
</organism>
<keyword evidence="5" id="KW-1185">Reference proteome</keyword>
<dbReference type="Proteomes" id="UP001341840">
    <property type="component" value="Unassembled WGS sequence"/>
</dbReference>
<accession>A0ABU6QSF4</accession>
<dbReference type="EMBL" id="JASCZI010001433">
    <property type="protein sequence ID" value="MED6114969.1"/>
    <property type="molecule type" value="Genomic_DNA"/>
</dbReference>
<evidence type="ECO:0000256" key="2">
    <source>
        <dbReference type="ARBA" id="ARBA00023315"/>
    </source>
</evidence>
<dbReference type="PANTHER" id="PTHR31147:SF1">
    <property type="entry name" value="ACYL TRANSFERASE 4"/>
    <property type="match status" value="1"/>
</dbReference>
<evidence type="ECO:0000256" key="1">
    <source>
        <dbReference type="ARBA" id="ARBA00022679"/>
    </source>
</evidence>
<evidence type="ECO:0000256" key="3">
    <source>
        <dbReference type="SAM" id="MobiDB-lite"/>
    </source>
</evidence>
<feature type="region of interest" description="Disordered" evidence="3">
    <location>
        <begin position="74"/>
        <end position="101"/>
    </location>
</feature>
<sequence>MDEHVKLATIEGKQGDSSPPRVTFSEDGMKAIAEPYVDSIVIIVLGKRVSYTTLVHRLKHIWCLKPPLAIRSRLTSQQKKPSKENSRGEDTGGGEKEDNGQARISAAHGTRLLFLRDRSRGIIENRAKAIDFEASTKLKLVFFTNCCQMLEAPLLTRFYENCFFPMMISALYELVREAWIFDVVKMIQDAKTKLPYEFGKYLTLVLVIVVSVNIGCV</sequence>
<protein>
    <submittedName>
        <fullName evidence="4">Uncharacterized protein</fullName>
    </submittedName>
</protein>
<gene>
    <name evidence="4" type="ORF">PIB30_085583</name>
</gene>
<keyword evidence="1" id="KW-0808">Transferase</keyword>
<feature type="region of interest" description="Disordered" evidence="3">
    <location>
        <begin position="1"/>
        <end position="23"/>
    </location>
</feature>